<dbReference type="RefSeq" id="WP_212963782.1">
    <property type="nucleotide sequence ID" value="NZ_BOQT01000019.1"/>
</dbReference>
<gene>
    <name evidence="2" type="ORF">J1TS3_38410</name>
</gene>
<keyword evidence="1" id="KW-0812">Transmembrane</keyword>
<keyword evidence="3" id="KW-1185">Reference proteome</keyword>
<accession>A0ABQ4KAF8</accession>
<feature type="transmembrane region" description="Helical" evidence="1">
    <location>
        <begin position="14"/>
        <end position="35"/>
    </location>
</feature>
<evidence type="ECO:0000256" key="1">
    <source>
        <dbReference type="SAM" id="Phobius"/>
    </source>
</evidence>
<keyword evidence="1" id="KW-1133">Transmembrane helix</keyword>
<proteinExistence type="predicted"/>
<name>A0ABQ4KAF8_9BACI</name>
<comment type="caution">
    <text evidence="2">The sequence shown here is derived from an EMBL/GenBank/DDBJ whole genome shotgun (WGS) entry which is preliminary data.</text>
</comment>
<keyword evidence="1" id="KW-0472">Membrane</keyword>
<evidence type="ECO:0000313" key="2">
    <source>
        <dbReference type="EMBL" id="GIN22707.1"/>
    </source>
</evidence>
<sequence>MTDQQSWNFSTKELFIFVVLYSLFYGIFNFAFLFFKDVLYVQLINLVQISSQNIKKLVKRTL</sequence>
<evidence type="ECO:0000313" key="3">
    <source>
        <dbReference type="Proteomes" id="UP000680279"/>
    </source>
</evidence>
<protein>
    <recommendedName>
        <fullName evidence="4">ATP synthase F0 subunit 8</fullName>
    </recommendedName>
</protein>
<organism evidence="2 3">
    <name type="scientific">Siminovitchia fordii</name>
    <dbReference type="NCBI Taxonomy" id="254759"/>
    <lineage>
        <taxon>Bacteria</taxon>
        <taxon>Bacillati</taxon>
        <taxon>Bacillota</taxon>
        <taxon>Bacilli</taxon>
        <taxon>Bacillales</taxon>
        <taxon>Bacillaceae</taxon>
        <taxon>Siminovitchia</taxon>
    </lineage>
</organism>
<dbReference type="EMBL" id="BOQT01000019">
    <property type="protein sequence ID" value="GIN22707.1"/>
    <property type="molecule type" value="Genomic_DNA"/>
</dbReference>
<evidence type="ECO:0008006" key="4">
    <source>
        <dbReference type="Google" id="ProtNLM"/>
    </source>
</evidence>
<dbReference type="Proteomes" id="UP000680279">
    <property type="component" value="Unassembled WGS sequence"/>
</dbReference>
<reference evidence="2 3" key="1">
    <citation type="submission" date="2021-03" db="EMBL/GenBank/DDBJ databases">
        <title>Antimicrobial resistance genes in bacteria isolated from Japanese honey, and their potential for conferring macrolide and lincosamide resistance in the American foulbrood pathogen Paenibacillus larvae.</title>
        <authorList>
            <person name="Okamoto M."/>
            <person name="Kumagai M."/>
            <person name="Kanamori H."/>
            <person name="Takamatsu D."/>
        </authorList>
    </citation>
    <scope>NUCLEOTIDE SEQUENCE [LARGE SCALE GENOMIC DNA]</scope>
    <source>
        <strain evidence="2 3">J1TS3</strain>
    </source>
</reference>